<dbReference type="SUPFAM" id="SSF143631">
    <property type="entry name" value="ApbE-like"/>
    <property type="match status" value="1"/>
</dbReference>
<name>A0A2L0X1S9_9BURK</name>
<evidence type="ECO:0000256" key="1">
    <source>
        <dbReference type="ARBA" id="ARBA00011955"/>
    </source>
</evidence>
<keyword evidence="6 10" id="KW-0274">FAD</keyword>
<dbReference type="InterPro" id="IPR024932">
    <property type="entry name" value="ApbE"/>
</dbReference>
<evidence type="ECO:0000256" key="6">
    <source>
        <dbReference type="ARBA" id="ARBA00022827"/>
    </source>
</evidence>
<keyword evidence="4 10" id="KW-0808">Transferase</keyword>
<organism evidence="12 13">
    <name type="scientific">Cupriavidus metallidurans</name>
    <dbReference type="NCBI Taxonomy" id="119219"/>
    <lineage>
        <taxon>Bacteria</taxon>
        <taxon>Pseudomonadati</taxon>
        <taxon>Pseudomonadota</taxon>
        <taxon>Betaproteobacteria</taxon>
        <taxon>Burkholderiales</taxon>
        <taxon>Burkholderiaceae</taxon>
        <taxon>Cupriavidus</taxon>
    </lineage>
</organism>
<protein>
    <recommendedName>
        <fullName evidence="2 10">FAD:protein FMN transferase</fullName>
        <ecNumber evidence="1 10">2.7.1.180</ecNumber>
    </recommendedName>
    <alternativeName>
        <fullName evidence="8 10">Flavin transferase</fullName>
    </alternativeName>
</protein>
<dbReference type="PANTHER" id="PTHR30040">
    <property type="entry name" value="THIAMINE BIOSYNTHESIS LIPOPROTEIN APBE"/>
    <property type="match status" value="1"/>
</dbReference>
<evidence type="ECO:0000256" key="5">
    <source>
        <dbReference type="ARBA" id="ARBA00022723"/>
    </source>
</evidence>
<evidence type="ECO:0000256" key="7">
    <source>
        <dbReference type="ARBA" id="ARBA00022842"/>
    </source>
</evidence>
<evidence type="ECO:0000256" key="11">
    <source>
        <dbReference type="PIRSR" id="PIRSR006268-2"/>
    </source>
</evidence>
<dbReference type="InterPro" id="IPR003374">
    <property type="entry name" value="ApbE-like_sf"/>
</dbReference>
<gene>
    <name evidence="12" type="ORF">DDF84_024570</name>
</gene>
<dbReference type="GO" id="GO:0016740">
    <property type="term" value="F:transferase activity"/>
    <property type="evidence" value="ECO:0007669"/>
    <property type="project" value="UniProtKB-UniRule"/>
</dbReference>
<keyword evidence="3 10" id="KW-0285">Flavoprotein</keyword>
<keyword evidence="5 10" id="KW-0479">Metal-binding</keyword>
<dbReference type="PANTHER" id="PTHR30040:SF2">
    <property type="entry name" value="FAD:PROTEIN FMN TRANSFERASE"/>
    <property type="match status" value="1"/>
</dbReference>
<comment type="catalytic activity">
    <reaction evidence="9 10">
        <text>L-threonyl-[protein] + FAD = FMN-L-threonyl-[protein] + AMP + H(+)</text>
        <dbReference type="Rhea" id="RHEA:36847"/>
        <dbReference type="Rhea" id="RHEA-COMP:11060"/>
        <dbReference type="Rhea" id="RHEA-COMP:11061"/>
        <dbReference type="ChEBI" id="CHEBI:15378"/>
        <dbReference type="ChEBI" id="CHEBI:30013"/>
        <dbReference type="ChEBI" id="CHEBI:57692"/>
        <dbReference type="ChEBI" id="CHEBI:74257"/>
        <dbReference type="ChEBI" id="CHEBI:456215"/>
        <dbReference type="EC" id="2.7.1.180"/>
    </reaction>
</comment>
<dbReference type="AlphaFoldDB" id="A0A2L0X1S9"/>
<dbReference type="EC" id="2.7.1.180" evidence="1 10"/>
<evidence type="ECO:0000256" key="4">
    <source>
        <dbReference type="ARBA" id="ARBA00022679"/>
    </source>
</evidence>
<dbReference type="Proteomes" id="UP000253772">
    <property type="component" value="Chromosome c2"/>
</dbReference>
<evidence type="ECO:0000256" key="2">
    <source>
        <dbReference type="ARBA" id="ARBA00016337"/>
    </source>
</evidence>
<dbReference type="GO" id="GO:0046872">
    <property type="term" value="F:metal ion binding"/>
    <property type="evidence" value="ECO:0007669"/>
    <property type="project" value="UniProtKB-UniRule"/>
</dbReference>
<comment type="similarity">
    <text evidence="10">Belongs to the ApbE family.</text>
</comment>
<comment type="cofactor">
    <cofactor evidence="11">
        <name>Mg(2+)</name>
        <dbReference type="ChEBI" id="CHEBI:18420"/>
    </cofactor>
    <cofactor evidence="11">
        <name>Mn(2+)</name>
        <dbReference type="ChEBI" id="CHEBI:29035"/>
    </cofactor>
    <text evidence="11">Magnesium. Can also use manganese.</text>
</comment>
<evidence type="ECO:0000313" key="13">
    <source>
        <dbReference type="Proteomes" id="UP000253772"/>
    </source>
</evidence>
<dbReference type="RefSeq" id="WP_017511848.1">
    <property type="nucleotide sequence ID" value="NZ_CP026544.1"/>
</dbReference>
<evidence type="ECO:0000256" key="9">
    <source>
        <dbReference type="ARBA" id="ARBA00048540"/>
    </source>
</evidence>
<feature type="binding site" evidence="11">
    <location>
        <position position="182"/>
    </location>
    <ligand>
        <name>Mg(2+)</name>
        <dbReference type="ChEBI" id="CHEBI:18420"/>
    </ligand>
</feature>
<dbReference type="PIRSF" id="PIRSF006268">
    <property type="entry name" value="ApbE"/>
    <property type="match status" value="1"/>
</dbReference>
<evidence type="ECO:0000256" key="8">
    <source>
        <dbReference type="ARBA" id="ARBA00031306"/>
    </source>
</evidence>
<sequence>MHALSPSGLARRRCLTAAPLLAIGMFVLPALADASVQHASRRLLGTRVDIVTDGVPADAAAQAIDAAFAEMGRLERIMSRYRPDSQVSALARAAGKHPVPIAPELMSALRLASEVSARSHGAFDITIGAFEGWNFDPGHEQVPGQAELTQERPLVNYRDVVLDSTRGSAYLRRPGMKLDLGGIAKLPILQAGMDVLRQRGISNAMLNGGGDVLVSGRLQGRDWRIGLRDPLAPERLLGVLAITDGVVASSGDYERCFARDGQRYHHILDPRTGLPTRGPHGVTLVARKTSDVNGLGAAIMVAGTAAGRSLLGPMANVDALIVGPGSHPWMSEGMATRMRS</sequence>
<dbReference type="OrthoDB" id="9778595at2"/>
<evidence type="ECO:0000256" key="10">
    <source>
        <dbReference type="PIRNR" id="PIRNR006268"/>
    </source>
</evidence>
<evidence type="ECO:0000313" key="12">
    <source>
        <dbReference type="EMBL" id="QBP12843.1"/>
    </source>
</evidence>
<proteinExistence type="inferred from homology"/>
<dbReference type="Pfam" id="PF02424">
    <property type="entry name" value="ApbE"/>
    <property type="match status" value="1"/>
</dbReference>
<dbReference type="EMBL" id="CP037901">
    <property type="protein sequence ID" value="QBP12843.1"/>
    <property type="molecule type" value="Genomic_DNA"/>
</dbReference>
<evidence type="ECO:0000256" key="3">
    <source>
        <dbReference type="ARBA" id="ARBA00022630"/>
    </source>
</evidence>
<accession>A0A2L0X1S9</accession>
<keyword evidence="7 10" id="KW-0460">Magnesium</keyword>
<reference evidence="12 13" key="1">
    <citation type="submission" date="2019-03" db="EMBL/GenBank/DDBJ databases">
        <title>Comparative insights into the high quality Complete genome sequence of highly metal resistant Cupriavidus metallidurans strain BS1 isolated from a gold-copper mine.</title>
        <authorList>
            <person name="Mazhar H.S."/>
            <person name="Rensing C."/>
        </authorList>
    </citation>
    <scope>NUCLEOTIDE SEQUENCE [LARGE SCALE GENOMIC DNA]</scope>
    <source>
        <strain evidence="12 13">BS1</strain>
    </source>
</reference>
<dbReference type="Gene3D" id="3.10.520.10">
    <property type="entry name" value="ApbE-like domains"/>
    <property type="match status" value="1"/>
</dbReference>